<proteinExistence type="predicted"/>
<keyword evidence="2" id="KW-1185">Reference proteome</keyword>
<gene>
    <name evidence="1" type="ORF">FHK87_13560</name>
</gene>
<dbReference type="RefSeq" id="WP_140593835.1">
    <property type="nucleotide sequence ID" value="NZ_VFWZ01000003.1"/>
</dbReference>
<dbReference type="Proteomes" id="UP000315540">
    <property type="component" value="Unassembled WGS sequence"/>
</dbReference>
<evidence type="ECO:0000313" key="1">
    <source>
        <dbReference type="EMBL" id="TPN86288.1"/>
    </source>
</evidence>
<reference evidence="1 2" key="1">
    <citation type="submission" date="2019-06" db="EMBL/GenBank/DDBJ databases">
        <authorList>
            <person name="Meng X."/>
        </authorList>
    </citation>
    <scope>NUCLEOTIDE SEQUENCE [LARGE SCALE GENOMIC DNA]</scope>
    <source>
        <strain evidence="1 2">M625</strain>
    </source>
</reference>
<comment type="caution">
    <text evidence="1">The sequence shown here is derived from an EMBL/GenBank/DDBJ whole genome shotgun (WGS) entry which is preliminary data.</text>
</comment>
<accession>A0A504JEY0</accession>
<organism evidence="1 2">
    <name type="scientific">Aquimarina algicola</name>
    <dbReference type="NCBI Taxonomy" id="2589995"/>
    <lineage>
        <taxon>Bacteria</taxon>
        <taxon>Pseudomonadati</taxon>
        <taxon>Bacteroidota</taxon>
        <taxon>Flavobacteriia</taxon>
        <taxon>Flavobacteriales</taxon>
        <taxon>Flavobacteriaceae</taxon>
        <taxon>Aquimarina</taxon>
    </lineage>
</organism>
<sequence length="245" mass="29294">MKYRRNVDKYLKKEQIILKIKNLLFSFLLLQASFIFSQENFWIYEYKLTKGNYEKDFSKSYKESCKGVLKQTNDSILTWSFGKEDFEDAFKKGGAYIKRNDSLEIKHPKGKKSMYSYLSNDTLKFYQDKNNIQVYRRIRANKKIKLEKIHEYLNGHNFIVDFSMIYGSDIKNEKIITLKNYHGKNINLNSDKYFYRIIEIEKNNLFISGSRFGSKLFPIIDVNEEKMIIFCSHKSGDLVEFRRVK</sequence>
<dbReference type="EMBL" id="VFWZ01000003">
    <property type="protein sequence ID" value="TPN86288.1"/>
    <property type="molecule type" value="Genomic_DNA"/>
</dbReference>
<protein>
    <submittedName>
        <fullName evidence="1">Uncharacterized protein</fullName>
    </submittedName>
</protein>
<evidence type="ECO:0000313" key="2">
    <source>
        <dbReference type="Proteomes" id="UP000315540"/>
    </source>
</evidence>
<dbReference type="AlphaFoldDB" id="A0A504JEY0"/>
<name>A0A504JEY0_9FLAO</name>